<protein>
    <recommendedName>
        <fullName evidence="3">I-spanin</fullName>
    </recommendedName>
</protein>
<dbReference type="GeneID" id="22277877"/>
<evidence type="ECO:0000313" key="1">
    <source>
        <dbReference type="EMBL" id="AFO10408.1"/>
    </source>
</evidence>
<dbReference type="KEGG" id="vg:22277877"/>
<keyword evidence="2" id="KW-1185">Reference proteome</keyword>
<evidence type="ECO:0000313" key="2">
    <source>
        <dbReference type="Proteomes" id="UP000002903"/>
    </source>
</evidence>
<proteinExistence type="predicted"/>
<dbReference type="RefSeq" id="YP_009101570.1">
    <property type="nucleotide sequence ID" value="NC_025446.1"/>
</dbReference>
<organism evidence="1 2">
    <name type="scientific">Escherichia phage ECML-4</name>
    <dbReference type="NCBI Taxonomy" id="1204523"/>
    <lineage>
        <taxon>Viruses</taxon>
        <taxon>Duplodnaviria</taxon>
        <taxon>Heunggongvirae</taxon>
        <taxon>Uroviricota</taxon>
        <taxon>Caudoviricetes</taxon>
        <taxon>Pantevenvirales</taxon>
        <taxon>Ackermannviridae</taxon>
        <taxon>Cvivirinae</taxon>
        <taxon>Kuttervirus</taxon>
        <taxon>Kuttervirus ECML4</taxon>
    </lineage>
</organism>
<evidence type="ECO:0008006" key="3">
    <source>
        <dbReference type="Google" id="ProtNLM"/>
    </source>
</evidence>
<name>I6ZXT2_9CAUD</name>
<accession>I6ZXT2</accession>
<reference evidence="1 2" key="1">
    <citation type="submission" date="2012-06" db="EMBL/GenBank/DDBJ databases">
        <title>Bacteriophage cocktail significantly reduces contamination of lettuce and beef with Escherichia coli O157:H7, but does not protect against recontamination.</title>
        <authorList>
            <person name="Carter C."/>
            <person name="Parks A.R."/>
            <person name="Abuladze T."/>
            <person name="Li M."/>
            <person name="Senecal A."/>
            <person name="Kropinski A."/>
            <person name="Sulakvelidze A."/>
        </authorList>
    </citation>
    <scope>NUCLEOTIDE SEQUENCE [LARGE SCALE GENOMIC DNA]</scope>
</reference>
<dbReference type="Proteomes" id="UP000002903">
    <property type="component" value="Segment"/>
</dbReference>
<dbReference type="EMBL" id="JX128257">
    <property type="protein sequence ID" value="AFO10408.1"/>
    <property type="molecule type" value="Genomic_DNA"/>
</dbReference>
<sequence>MVCGTERSAIPVSEYDSLLKPFTQHGESTIILSNEIRRITMKRLILGVVLAGLALPAAAKLNSTGDKLWSDLSYCAGFSQAVAIDKSGSIENFAELWNTGNVSTAVVNAGIEFNRYKQGAYNLKGYLNDDEFNRGGMEAGDLIMTGRMGTQGRMTVRQCRSLPSPALQKGVQIGRRHLDLINDGNQCIKVFEYSADQESDRRLKKEWRTRALGLRAWLVENDYYYEDRVQNGLKDLSTNLSVNLDDPRLSRELKQTRIDCDNMMKENER</sequence>